<evidence type="ECO:0000256" key="8">
    <source>
        <dbReference type="RuleBase" id="RU361217"/>
    </source>
</evidence>
<dbReference type="Pfam" id="PF16901">
    <property type="entry name" value="DAO_C"/>
    <property type="match status" value="1"/>
</dbReference>
<dbReference type="PROSITE" id="PS50222">
    <property type="entry name" value="EF_HAND_2"/>
    <property type="match status" value="1"/>
</dbReference>
<dbReference type="GO" id="GO:0006072">
    <property type="term" value="P:glycerol-3-phosphate metabolic process"/>
    <property type="evidence" value="ECO:0007669"/>
    <property type="project" value="UniProtKB-UniRule"/>
</dbReference>
<proteinExistence type="inferred from homology"/>
<name>A0A2T9YIM3_9FUNG</name>
<dbReference type="Proteomes" id="UP000245699">
    <property type="component" value="Unassembled WGS sequence"/>
</dbReference>
<dbReference type="InterPro" id="IPR011992">
    <property type="entry name" value="EF-hand-dom_pair"/>
</dbReference>
<evidence type="ECO:0000256" key="7">
    <source>
        <dbReference type="ARBA" id="ARBA00023002"/>
    </source>
</evidence>
<evidence type="ECO:0000256" key="2">
    <source>
        <dbReference type="ARBA" id="ARBA00004745"/>
    </source>
</evidence>
<dbReference type="Gene3D" id="1.10.8.870">
    <property type="entry name" value="Alpha-glycerophosphate oxidase, cap domain"/>
    <property type="match status" value="1"/>
</dbReference>
<dbReference type="PRINTS" id="PR01001">
    <property type="entry name" value="FADG3PDH"/>
</dbReference>
<dbReference type="Gene3D" id="3.30.9.10">
    <property type="entry name" value="D-Amino Acid Oxidase, subunit A, domain 2"/>
    <property type="match status" value="1"/>
</dbReference>
<dbReference type="STRING" id="61424.A0A2T9YIM3"/>
<evidence type="ECO:0000313" key="10">
    <source>
        <dbReference type="EMBL" id="PVU92134.1"/>
    </source>
</evidence>
<dbReference type="GO" id="GO:0005739">
    <property type="term" value="C:mitochondrion"/>
    <property type="evidence" value="ECO:0007669"/>
    <property type="project" value="TreeGrafter"/>
</dbReference>
<gene>
    <name evidence="10" type="ORF">BB559_003824</name>
</gene>
<dbReference type="InterPro" id="IPR038299">
    <property type="entry name" value="DAO_C_sf"/>
</dbReference>
<evidence type="ECO:0000256" key="6">
    <source>
        <dbReference type="ARBA" id="ARBA00022827"/>
    </source>
</evidence>
<dbReference type="InterPro" id="IPR002048">
    <property type="entry name" value="EF_hand_dom"/>
</dbReference>
<comment type="similarity">
    <text evidence="3 8">Belongs to the FAD-dependent glycerol-3-phosphate dehydrogenase family.</text>
</comment>
<reference evidence="10 11" key="1">
    <citation type="journal article" date="2018" name="MBio">
        <title>Comparative Genomics Reveals the Core Gene Toolbox for the Fungus-Insect Symbiosis.</title>
        <authorList>
            <person name="Wang Y."/>
            <person name="Stata M."/>
            <person name="Wang W."/>
            <person name="Stajich J.E."/>
            <person name="White M.M."/>
            <person name="Moncalvo J.M."/>
        </authorList>
    </citation>
    <scope>NUCLEOTIDE SEQUENCE [LARGE SCALE GENOMIC DNA]</scope>
    <source>
        <strain evidence="10 11">AUS-77-4</strain>
    </source>
</reference>
<evidence type="ECO:0000256" key="1">
    <source>
        <dbReference type="ARBA" id="ARBA00001974"/>
    </source>
</evidence>
<dbReference type="AlphaFoldDB" id="A0A2T9YIM3"/>
<dbReference type="EC" id="1.1.5.3" evidence="4 8"/>
<dbReference type="PANTHER" id="PTHR11985">
    <property type="entry name" value="GLYCEROL-3-PHOSPHATE DEHYDROGENASE"/>
    <property type="match status" value="1"/>
</dbReference>
<evidence type="ECO:0000256" key="4">
    <source>
        <dbReference type="ARBA" id="ARBA00013029"/>
    </source>
</evidence>
<evidence type="ECO:0000256" key="5">
    <source>
        <dbReference type="ARBA" id="ARBA00022630"/>
    </source>
</evidence>
<sequence>MHRIPKYSVLLSTAVAAGGIAYLSLSEDSKRPRLSSLLAQTAHSDSPNVQQIPSNPLSLWKAPKRADVISDLKSSSQSGSDFDLLIIGGGATGVGCAVDASNRGLKVAMVERDDFSSGTSSKSTKLVHGGVRYLQSAIMKLDYGQWKMVKEALHERKTFLNVAPHLSNELAILLPVYTWWKLPYFWFGCKLYDILSGEQRISSSYYLLRKKTLDEFPMINSKDLVGSIVYYDGQFNDSRMNVALAMTAAAQGATVCNHIEVISLIKEPGPSGSEVVKGAVVRDSETGHEFEIKAKGVINATGPFSDKILQMDKPAFKNIVSPSSGVHIVLPSYFSPRNLGLLDAETSDGRVVFFLPWEGRIVAGTTDAPCGVEKNAIPSESDINWILGEVNKFLSSEVRVRREDVLSAWSGIRPLVCDPSSKNTKDLVRNHLIYKSDSDLITIVGGKWTTYREMSEQTIDEAIKTFGLAPAKECTTKTTHIVGAETWTPNTNIRLIQDLGLPEDVARHLSHNYGDLSWAVCYSDTEDPSGWSRRLHPNHPFIEAEVMYAVDQEYARTVIDVFARRIRLAFLDSLAARDSIPRIVELMGKRLGWDSKRKDSESNEALEFLSSMGLKQEDMKLDSKIQKTGLIQFNNASSNLKLAPSLGFSFLEMGFFRSAFCKMDRFCEGSVKYDSLISYLKSSYFSKKPETVDEYIKKNNLDSSKKVSFEEFLQTIKDIKGQ</sequence>
<dbReference type="Gene3D" id="1.10.238.10">
    <property type="entry name" value="EF-hand"/>
    <property type="match status" value="1"/>
</dbReference>
<dbReference type="InterPro" id="IPR036188">
    <property type="entry name" value="FAD/NAD-bd_sf"/>
</dbReference>
<dbReference type="Gene3D" id="3.50.50.60">
    <property type="entry name" value="FAD/NAD(P)-binding domain"/>
    <property type="match status" value="1"/>
</dbReference>
<keyword evidence="11" id="KW-1185">Reference proteome</keyword>
<dbReference type="PROSITE" id="PS00977">
    <property type="entry name" value="FAD_G3PDH_1"/>
    <property type="match status" value="1"/>
</dbReference>
<evidence type="ECO:0000256" key="3">
    <source>
        <dbReference type="ARBA" id="ARBA00007330"/>
    </source>
</evidence>
<comment type="cofactor">
    <cofactor evidence="1 8">
        <name>FAD</name>
        <dbReference type="ChEBI" id="CHEBI:57692"/>
    </cofactor>
</comment>
<dbReference type="PANTHER" id="PTHR11985:SF15">
    <property type="entry name" value="GLYCEROL-3-PHOSPHATE DEHYDROGENASE, MITOCHONDRIAL"/>
    <property type="match status" value="1"/>
</dbReference>
<dbReference type="InterPro" id="IPR031656">
    <property type="entry name" value="DAO_C"/>
</dbReference>
<dbReference type="OrthoDB" id="264015at2759"/>
<comment type="catalytic activity">
    <reaction evidence="8">
        <text>a quinone + sn-glycerol 3-phosphate = dihydroxyacetone phosphate + a quinol</text>
        <dbReference type="Rhea" id="RHEA:18977"/>
        <dbReference type="ChEBI" id="CHEBI:24646"/>
        <dbReference type="ChEBI" id="CHEBI:57597"/>
        <dbReference type="ChEBI" id="CHEBI:57642"/>
        <dbReference type="ChEBI" id="CHEBI:132124"/>
        <dbReference type="EC" id="1.1.5.3"/>
    </reaction>
</comment>
<comment type="caution">
    <text evidence="10">The sequence shown here is derived from an EMBL/GenBank/DDBJ whole genome shotgun (WGS) entry which is preliminary data.</text>
</comment>
<keyword evidence="6" id="KW-0274">FAD</keyword>
<dbReference type="GO" id="GO:0005509">
    <property type="term" value="F:calcium ion binding"/>
    <property type="evidence" value="ECO:0007669"/>
    <property type="project" value="InterPro"/>
</dbReference>
<evidence type="ECO:0000259" key="9">
    <source>
        <dbReference type="PROSITE" id="PS50222"/>
    </source>
</evidence>
<feature type="domain" description="EF-hand" evidence="9">
    <location>
        <begin position="687"/>
        <end position="722"/>
    </location>
</feature>
<dbReference type="InterPro" id="IPR006076">
    <property type="entry name" value="FAD-dep_OxRdtase"/>
</dbReference>
<accession>A0A2T9YIM3</accession>
<dbReference type="SUPFAM" id="SSF54373">
    <property type="entry name" value="FAD-linked reductases, C-terminal domain"/>
    <property type="match status" value="1"/>
</dbReference>
<keyword evidence="5 8" id="KW-0285">Flavoprotein</keyword>
<comment type="pathway">
    <text evidence="2">Polyol metabolism; glycerol degradation.</text>
</comment>
<dbReference type="SUPFAM" id="SSF47473">
    <property type="entry name" value="EF-hand"/>
    <property type="match status" value="1"/>
</dbReference>
<evidence type="ECO:0000313" key="11">
    <source>
        <dbReference type="Proteomes" id="UP000245699"/>
    </source>
</evidence>
<protein>
    <recommendedName>
        <fullName evidence="4 8">Glycerol-3-phosphate dehydrogenase</fullName>
        <ecNumber evidence="4 8">1.1.5.3</ecNumber>
    </recommendedName>
</protein>
<dbReference type="GO" id="GO:0004368">
    <property type="term" value="F:glycerol-3-phosphate dehydrogenase (quinone) activity"/>
    <property type="evidence" value="ECO:0007669"/>
    <property type="project" value="UniProtKB-EC"/>
</dbReference>
<dbReference type="EMBL" id="MBFT01000383">
    <property type="protein sequence ID" value="PVU92134.1"/>
    <property type="molecule type" value="Genomic_DNA"/>
</dbReference>
<dbReference type="InterPro" id="IPR000447">
    <property type="entry name" value="G3P_DH_FAD-dep"/>
</dbReference>
<dbReference type="SUPFAM" id="SSF51905">
    <property type="entry name" value="FAD/NAD(P)-binding domain"/>
    <property type="match status" value="1"/>
</dbReference>
<organism evidence="10 11">
    <name type="scientific">Furculomyces boomerangus</name>
    <dbReference type="NCBI Taxonomy" id="61424"/>
    <lineage>
        <taxon>Eukaryota</taxon>
        <taxon>Fungi</taxon>
        <taxon>Fungi incertae sedis</taxon>
        <taxon>Zoopagomycota</taxon>
        <taxon>Kickxellomycotina</taxon>
        <taxon>Harpellomycetes</taxon>
        <taxon>Harpellales</taxon>
        <taxon>Harpellaceae</taxon>
        <taxon>Furculomyces</taxon>
    </lineage>
</organism>
<keyword evidence="7 8" id="KW-0560">Oxidoreductase</keyword>
<dbReference type="Pfam" id="PF01266">
    <property type="entry name" value="DAO"/>
    <property type="match status" value="1"/>
</dbReference>